<name>A0A017S459_ASPRC</name>
<dbReference type="GeneID" id="63693154"/>
<evidence type="ECO:0000313" key="2">
    <source>
        <dbReference type="EMBL" id="EYE91737.1"/>
    </source>
</evidence>
<sequence>MAKQLDFLALGKEIKGIRTTEGFDVLVSYSEEKINQLLRARSQEMKSILNFGPLKTSYSDPVTDEDVELDVFMTLEHPLIQFEDEHGNITLTFDIQKAHYDVIGHNRTITLPSGMVLSFKTTLSNVTGTVDSSQSKDGFAGKGAKAAPANKTVPINPDEKDVSQGVCITFQKASVDLIGTTDESRKAVKGKTFMLDALKQYFQENAELKYFVAGVSNL</sequence>
<protein>
    <submittedName>
        <fullName evidence="2">Uncharacterized protein</fullName>
    </submittedName>
</protein>
<dbReference type="EMBL" id="KK088441">
    <property type="protein sequence ID" value="EYE91737.1"/>
    <property type="molecule type" value="Genomic_DNA"/>
</dbReference>
<gene>
    <name evidence="2" type="ORF">EURHEDRAFT_225858</name>
</gene>
<organism evidence="2 3">
    <name type="scientific">Aspergillus ruber (strain CBS 135680)</name>
    <dbReference type="NCBI Taxonomy" id="1388766"/>
    <lineage>
        <taxon>Eukaryota</taxon>
        <taxon>Fungi</taxon>
        <taxon>Dikarya</taxon>
        <taxon>Ascomycota</taxon>
        <taxon>Pezizomycotina</taxon>
        <taxon>Eurotiomycetes</taxon>
        <taxon>Eurotiomycetidae</taxon>
        <taxon>Eurotiales</taxon>
        <taxon>Aspergillaceae</taxon>
        <taxon>Aspergillus</taxon>
        <taxon>Aspergillus subgen. Aspergillus</taxon>
    </lineage>
</organism>
<dbReference type="HOGENOM" id="CLU_1266633_0_0_1"/>
<proteinExistence type="predicted"/>
<feature type="compositionally biased region" description="Low complexity" evidence="1">
    <location>
        <begin position="137"/>
        <end position="149"/>
    </location>
</feature>
<dbReference type="OrthoDB" id="5083627at2759"/>
<dbReference type="RefSeq" id="XP_040635427.1">
    <property type="nucleotide sequence ID" value="XM_040778030.1"/>
</dbReference>
<keyword evidence="3" id="KW-1185">Reference proteome</keyword>
<evidence type="ECO:0000256" key="1">
    <source>
        <dbReference type="SAM" id="MobiDB-lite"/>
    </source>
</evidence>
<feature type="region of interest" description="Disordered" evidence="1">
    <location>
        <begin position="137"/>
        <end position="156"/>
    </location>
</feature>
<dbReference type="Proteomes" id="UP000019804">
    <property type="component" value="Unassembled WGS sequence"/>
</dbReference>
<dbReference type="AlphaFoldDB" id="A0A017S459"/>
<accession>A0A017S459</accession>
<reference evidence="3" key="1">
    <citation type="journal article" date="2014" name="Nat. Commun.">
        <title>Genomic adaptations of the halophilic Dead Sea filamentous fungus Eurotium rubrum.</title>
        <authorList>
            <person name="Kis-Papo T."/>
            <person name="Weig A.R."/>
            <person name="Riley R."/>
            <person name="Persoh D."/>
            <person name="Salamov A."/>
            <person name="Sun H."/>
            <person name="Lipzen A."/>
            <person name="Wasser S.P."/>
            <person name="Rambold G."/>
            <person name="Grigoriev I.V."/>
            <person name="Nevo E."/>
        </authorList>
    </citation>
    <scope>NUCLEOTIDE SEQUENCE [LARGE SCALE GENOMIC DNA]</scope>
    <source>
        <strain evidence="3">CBS 135680</strain>
    </source>
</reference>
<evidence type="ECO:0000313" key="3">
    <source>
        <dbReference type="Proteomes" id="UP000019804"/>
    </source>
</evidence>